<dbReference type="PANTHER" id="PTHR43794:SF11">
    <property type="entry name" value="AMIDOHYDROLASE-RELATED DOMAIN-CONTAINING PROTEIN"/>
    <property type="match status" value="1"/>
</dbReference>
<dbReference type="GO" id="GO:0016810">
    <property type="term" value="F:hydrolase activity, acting on carbon-nitrogen (but not peptide) bonds"/>
    <property type="evidence" value="ECO:0007669"/>
    <property type="project" value="InterPro"/>
</dbReference>
<dbReference type="SUPFAM" id="SSF51338">
    <property type="entry name" value="Composite domain of metallo-dependent hydrolases"/>
    <property type="match status" value="1"/>
</dbReference>
<dbReference type="InterPro" id="IPR006680">
    <property type="entry name" value="Amidohydro-rel"/>
</dbReference>
<organism evidence="4 5">
    <name type="scientific">Acuticoccus mangrovi</name>
    <dbReference type="NCBI Taxonomy" id="2796142"/>
    <lineage>
        <taxon>Bacteria</taxon>
        <taxon>Pseudomonadati</taxon>
        <taxon>Pseudomonadota</taxon>
        <taxon>Alphaproteobacteria</taxon>
        <taxon>Hyphomicrobiales</taxon>
        <taxon>Amorphaceae</taxon>
        <taxon>Acuticoccus</taxon>
    </lineage>
</organism>
<reference evidence="4" key="1">
    <citation type="submission" date="2020-12" db="EMBL/GenBank/DDBJ databases">
        <title>Bacterial taxonomy.</title>
        <authorList>
            <person name="Pan X."/>
        </authorList>
    </citation>
    <scope>NUCLEOTIDE SEQUENCE</scope>
    <source>
        <strain evidence="4">B2012</strain>
    </source>
</reference>
<dbReference type="InterPro" id="IPR050287">
    <property type="entry name" value="MTA/SAH_deaminase"/>
</dbReference>
<dbReference type="PANTHER" id="PTHR43794">
    <property type="entry name" value="AMINOHYDROLASE SSNA-RELATED"/>
    <property type="match status" value="1"/>
</dbReference>
<evidence type="ECO:0000313" key="5">
    <source>
        <dbReference type="Proteomes" id="UP000609531"/>
    </source>
</evidence>
<dbReference type="AlphaFoldDB" id="A0A934IDW7"/>
<evidence type="ECO:0000259" key="3">
    <source>
        <dbReference type="Pfam" id="PF01979"/>
    </source>
</evidence>
<dbReference type="Gene3D" id="3.20.20.140">
    <property type="entry name" value="Metal-dependent hydrolases"/>
    <property type="match status" value="1"/>
</dbReference>
<dbReference type="InterPro" id="IPR032466">
    <property type="entry name" value="Metal_Hydrolase"/>
</dbReference>
<feature type="domain" description="Amidohydrolase-related" evidence="3">
    <location>
        <begin position="62"/>
        <end position="443"/>
    </location>
</feature>
<keyword evidence="2" id="KW-0378">Hydrolase</keyword>
<dbReference type="Gene3D" id="2.30.40.10">
    <property type="entry name" value="Urease, subunit C, domain 1"/>
    <property type="match status" value="1"/>
</dbReference>
<evidence type="ECO:0000256" key="2">
    <source>
        <dbReference type="ARBA" id="ARBA00022801"/>
    </source>
</evidence>
<dbReference type="InterPro" id="IPR011059">
    <property type="entry name" value="Metal-dep_hydrolase_composite"/>
</dbReference>
<dbReference type="EMBL" id="JAEKJA010000002">
    <property type="protein sequence ID" value="MBJ3774769.1"/>
    <property type="molecule type" value="Genomic_DNA"/>
</dbReference>
<dbReference type="RefSeq" id="WP_198880666.1">
    <property type="nucleotide sequence ID" value="NZ_JAEKJA010000002.1"/>
</dbReference>
<gene>
    <name evidence="4" type="ORF">JCR33_03675</name>
</gene>
<protein>
    <submittedName>
        <fullName evidence="4">Amidohydrolase family protein</fullName>
    </submittedName>
</protein>
<accession>A0A934IDW7</accession>
<dbReference type="Proteomes" id="UP000609531">
    <property type="component" value="Unassembled WGS sequence"/>
</dbReference>
<evidence type="ECO:0000313" key="4">
    <source>
        <dbReference type="EMBL" id="MBJ3774769.1"/>
    </source>
</evidence>
<keyword evidence="5" id="KW-1185">Reference proteome</keyword>
<comment type="caution">
    <text evidence="4">The sequence shown here is derived from an EMBL/GenBank/DDBJ whole genome shotgun (WGS) entry which is preliminary data.</text>
</comment>
<proteinExistence type="inferred from homology"/>
<dbReference type="Pfam" id="PF01979">
    <property type="entry name" value="Amidohydro_1"/>
    <property type="match status" value="1"/>
</dbReference>
<comment type="similarity">
    <text evidence="1">Belongs to the metallo-dependent hydrolases superfamily. ATZ/TRZ family.</text>
</comment>
<dbReference type="SUPFAM" id="SSF51556">
    <property type="entry name" value="Metallo-dependent hydrolases"/>
    <property type="match status" value="1"/>
</dbReference>
<evidence type="ECO:0000256" key="1">
    <source>
        <dbReference type="ARBA" id="ARBA00006745"/>
    </source>
</evidence>
<sequence length="514" mass="56112">MTDPAPLLLKGGLVLQEGGDPHQPQRADILVEGGRIVDIAPQIDEARLGGKGRVIDCSRRLVSPGFVNAHYHSHDTLAKGVMEEKPLETWRLLALPPQYPKRSRDEIRARTLLGALECLKSGMTTVQDMVTLYPFDPEHLATVVEAYEAIGIRAVVALQYADIRGIDTIPFWREVFPEELHGQLSTAAEPDARIDQLAHFEDVYLSAAPPTDRISWALGPSAPERCTPAMIARTRDLSERYGLPIFTHIYESKGMALQARLEYPEHGGSLIRRLKAEGILGPRLNLAHSVWLLPDEIEMLADTDTGVVINPLSNMKLKSGIPPIRALQDAGVSLALGCDNCSCSDAQNMFQAMKMFAMLVHISDPEPGPVQSVPALAAATKGGARAVAKADEIGSIAVGKRADMVLIDIDDPSYVPLNSATRQIVYTEGGRGVRTVIVGGETVVEEGRLTTMDEAALLEEICAVIPTFREDYAAIERRIMRLEPYLAEAHRRTWAESVGTNRLFTGQERSGAPA</sequence>
<name>A0A934IDW7_9HYPH</name>